<evidence type="ECO:0000256" key="3">
    <source>
        <dbReference type="ARBA" id="ARBA00005417"/>
    </source>
</evidence>
<evidence type="ECO:0000256" key="4">
    <source>
        <dbReference type="ARBA" id="ARBA00010072"/>
    </source>
</evidence>
<dbReference type="SUPFAM" id="SSF161098">
    <property type="entry name" value="MetI-like"/>
    <property type="match status" value="1"/>
</dbReference>
<evidence type="ECO:0000256" key="6">
    <source>
        <dbReference type="ARBA" id="ARBA00022475"/>
    </source>
</evidence>
<dbReference type="Gene3D" id="1.10.3720.10">
    <property type="entry name" value="MetI-like"/>
    <property type="match status" value="1"/>
</dbReference>
<evidence type="ECO:0000313" key="16">
    <source>
        <dbReference type="EMBL" id="AJK47020.1"/>
    </source>
</evidence>
<dbReference type="Pfam" id="PF00528">
    <property type="entry name" value="BPD_transp_1"/>
    <property type="match status" value="1"/>
</dbReference>
<dbReference type="InterPro" id="IPR027417">
    <property type="entry name" value="P-loop_NTPase"/>
</dbReference>
<dbReference type="InterPro" id="IPR003593">
    <property type="entry name" value="AAA+_ATPase"/>
</dbReference>
<dbReference type="KEGG" id="bgp:BGL_1c25300"/>
<keyword evidence="9" id="KW-0547">Nucleotide-binding</keyword>
<dbReference type="PANTHER" id="PTHR43166">
    <property type="entry name" value="AMINO ACID IMPORT ATP-BINDING PROTEIN"/>
    <property type="match status" value="1"/>
</dbReference>
<dbReference type="NCBIfam" id="TIGR01726">
    <property type="entry name" value="HEQRo_perm_3TM"/>
    <property type="match status" value="1"/>
</dbReference>
<organism evidence="16 17">
    <name type="scientific">Burkholderia plantarii</name>
    <dbReference type="NCBI Taxonomy" id="41899"/>
    <lineage>
        <taxon>Bacteria</taxon>
        <taxon>Pseudomonadati</taxon>
        <taxon>Pseudomonadota</taxon>
        <taxon>Betaproteobacteria</taxon>
        <taxon>Burkholderiales</taxon>
        <taxon>Burkholderiaceae</taxon>
        <taxon>Burkholderia</taxon>
    </lineage>
</organism>
<dbReference type="InterPro" id="IPR017871">
    <property type="entry name" value="ABC_transporter-like_CS"/>
</dbReference>
<keyword evidence="12 13" id="KW-0472">Membrane</keyword>
<keyword evidence="5 13" id="KW-0813">Transport</keyword>
<dbReference type="InterPro" id="IPR010065">
    <property type="entry name" value="AA_ABC_transptr_permease_3TM"/>
</dbReference>
<evidence type="ECO:0000256" key="8">
    <source>
        <dbReference type="ARBA" id="ARBA00022692"/>
    </source>
</evidence>
<evidence type="ECO:0000256" key="1">
    <source>
        <dbReference type="ARBA" id="ARBA00004202"/>
    </source>
</evidence>
<dbReference type="PROSITE" id="PS50893">
    <property type="entry name" value="ABC_TRANSPORTER_2"/>
    <property type="match status" value="1"/>
</dbReference>
<evidence type="ECO:0000256" key="12">
    <source>
        <dbReference type="ARBA" id="ARBA00023136"/>
    </source>
</evidence>
<comment type="subcellular location">
    <subcellularLocation>
        <location evidence="2">Cell inner membrane</location>
        <topology evidence="2">Multi-pass membrane protein</topology>
    </subcellularLocation>
    <subcellularLocation>
        <location evidence="13">Cell membrane</location>
        <topology evidence="13">Multi-pass membrane protein</topology>
    </subcellularLocation>
    <subcellularLocation>
        <location evidence="1">Cell membrane</location>
        <topology evidence="1">Peripheral membrane protein</topology>
    </subcellularLocation>
</comment>
<evidence type="ECO:0000256" key="13">
    <source>
        <dbReference type="RuleBase" id="RU363032"/>
    </source>
</evidence>
<dbReference type="InterPro" id="IPR000515">
    <property type="entry name" value="MetI-like"/>
</dbReference>
<dbReference type="PROSITE" id="PS00211">
    <property type="entry name" value="ABC_TRANSPORTER_1"/>
    <property type="match status" value="1"/>
</dbReference>
<evidence type="ECO:0000259" key="15">
    <source>
        <dbReference type="PROSITE" id="PS50928"/>
    </source>
</evidence>
<feature type="domain" description="ABC transporter" evidence="14">
    <location>
        <begin position="258"/>
        <end position="507"/>
    </location>
</feature>
<feature type="transmembrane region" description="Helical" evidence="13">
    <location>
        <begin position="58"/>
        <end position="78"/>
    </location>
</feature>
<comment type="similarity">
    <text evidence="3">Belongs to the ABC transporter superfamily.</text>
</comment>
<evidence type="ECO:0000256" key="9">
    <source>
        <dbReference type="ARBA" id="ARBA00022741"/>
    </source>
</evidence>
<keyword evidence="10" id="KW-0067">ATP-binding</keyword>
<reference evidence="17" key="1">
    <citation type="submission" date="2011-03" db="EMBL/GenBank/DDBJ databases">
        <authorList>
            <person name="Voget S."/>
            <person name="Streit W.R."/>
            <person name="Jaeger K.E."/>
            <person name="Daniel R."/>
        </authorList>
    </citation>
    <scope>NUCLEOTIDE SEQUENCE [LARGE SCALE GENOMIC DNA]</scope>
    <source>
        <strain evidence="17">PG1</strain>
    </source>
</reference>
<dbReference type="Pfam" id="PF00005">
    <property type="entry name" value="ABC_tran"/>
    <property type="match status" value="1"/>
</dbReference>
<dbReference type="GO" id="GO:0022857">
    <property type="term" value="F:transmembrane transporter activity"/>
    <property type="evidence" value="ECO:0007669"/>
    <property type="project" value="InterPro"/>
</dbReference>
<proteinExistence type="inferred from homology"/>
<dbReference type="PROSITE" id="PS50928">
    <property type="entry name" value="ABC_TM1"/>
    <property type="match status" value="1"/>
</dbReference>
<evidence type="ECO:0000256" key="5">
    <source>
        <dbReference type="ARBA" id="ARBA00022448"/>
    </source>
</evidence>
<comment type="similarity">
    <text evidence="4">Belongs to the binding-protein-dependent transport system permease family. HisMQ subfamily.</text>
</comment>
<dbReference type="GO" id="GO:0043190">
    <property type="term" value="C:ATP-binding cassette (ABC) transporter complex"/>
    <property type="evidence" value="ECO:0007669"/>
    <property type="project" value="InterPro"/>
</dbReference>
<dbReference type="InterPro" id="IPR035906">
    <property type="entry name" value="MetI-like_sf"/>
</dbReference>
<dbReference type="SMART" id="SM00382">
    <property type="entry name" value="AAA"/>
    <property type="match status" value="1"/>
</dbReference>
<reference evidence="16 17" key="2">
    <citation type="journal article" date="2016" name="Appl. Microbiol. Biotechnol.">
        <title>Mutations improving production and secretion of extracellular lipase by Burkholderia glumae PG1.</title>
        <authorList>
            <person name="Knapp A."/>
            <person name="Voget S."/>
            <person name="Gao R."/>
            <person name="Zaburannyi N."/>
            <person name="Krysciak D."/>
            <person name="Breuer M."/>
            <person name="Hauer B."/>
            <person name="Streit W.R."/>
            <person name="Muller R."/>
            <person name="Daniel R."/>
            <person name="Jaeger K.E."/>
        </authorList>
    </citation>
    <scope>NUCLEOTIDE SEQUENCE [LARGE SCALE GENOMIC DNA]</scope>
    <source>
        <strain evidence="16 17">PG1</strain>
    </source>
</reference>
<feature type="domain" description="ABC transmembrane type-1" evidence="15">
    <location>
        <begin position="22"/>
        <end position="214"/>
    </location>
</feature>
<dbReference type="SUPFAM" id="SSF52540">
    <property type="entry name" value="P-loop containing nucleoside triphosphate hydrolases"/>
    <property type="match status" value="1"/>
</dbReference>
<keyword evidence="6" id="KW-1003">Cell membrane</keyword>
<evidence type="ECO:0000313" key="17">
    <source>
        <dbReference type="Proteomes" id="UP000031838"/>
    </source>
</evidence>
<protein>
    <submittedName>
        <fullName evidence="16">ABC-type polar amino acid transport system ATPase component</fullName>
    </submittedName>
</protein>
<dbReference type="InterPro" id="IPR050086">
    <property type="entry name" value="MetN_ABC_transporter-like"/>
</dbReference>
<dbReference type="GO" id="GO:0016887">
    <property type="term" value="F:ATP hydrolysis activity"/>
    <property type="evidence" value="ECO:0007669"/>
    <property type="project" value="InterPro"/>
</dbReference>
<dbReference type="GO" id="GO:0005524">
    <property type="term" value="F:ATP binding"/>
    <property type="evidence" value="ECO:0007669"/>
    <property type="project" value="UniProtKB-KW"/>
</dbReference>
<accession>A0A0B6S117</accession>
<gene>
    <name evidence="16" type="ORF">BGL_1c25300</name>
</gene>
<dbReference type="CDD" id="cd06261">
    <property type="entry name" value="TM_PBP2"/>
    <property type="match status" value="1"/>
</dbReference>
<sequence>MTEIDWRYVLGLFADGDFWRAAGTVVVLSVLTWCLGIGFGLGLALGKAARFAPLRLGARAYVWFFRSLPLLVLLIFVYNLPQLVPAASGVLSDPFRAGLVALVASESAYLAEILRGGLLGVPAGQHEAGRALGIGFVGRLRLIVVPQAFRLALPSLANEFITIVKLTSLVSVISLAEILLVGQRLYTQNFKVLDTLVVVAAFYVGIVTVFNALVGALERRLDVTRARDRAELPPDAPRAARPEAPPRRALAPDSPVLIEVEGVSKRLGARRVLDDVSLRVRQGEVVSIIGPSGSGKTTLFRTFNGLQDIDAGRIRFDGRPWIDATGPGEANGNPGRNRIAPDFRRRITGIGMLFQSFNLFPHLSVLQNVTLAVRHHGRARGAAARELGMAALARVEMQAHAHKYPHQLSGGQQQRVAIARALAMAPRVMLFDEPTSALDPELVNEVLRTIEALAESGMTMVIVTHEMRFARRISDRIVFMEDGRVVADEAPATLFGGGHARVAAFLRESAQ</sequence>
<dbReference type="RefSeq" id="WP_042625413.1">
    <property type="nucleotide sequence ID" value="NZ_CP002580.1"/>
</dbReference>
<keyword evidence="17" id="KW-1185">Reference proteome</keyword>
<dbReference type="PANTHER" id="PTHR43166:SF9">
    <property type="entry name" value="GLUTAMATE_ASPARTATE IMPORT ATP-BINDING PROTEIN GLTL"/>
    <property type="match status" value="1"/>
</dbReference>
<feature type="transmembrane region" description="Helical" evidence="13">
    <location>
        <begin position="192"/>
        <end position="217"/>
    </location>
</feature>
<dbReference type="EMBL" id="CP002580">
    <property type="protein sequence ID" value="AJK47020.1"/>
    <property type="molecule type" value="Genomic_DNA"/>
</dbReference>
<dbReference type="InterPro" id="IPR003439">
    <property type="entry name" value="ABC_transporter-like_ATP-bd"/>
</dbReference>
<feature type="transmembrane region" description="Helical" evidence="13">
    <location>
        <begin position="20"/>
        <end position="46"/>
    </location>
</feature>
<evidence type="ECO:0000256" key="7">
    <source>
        <dbReference type="ARBA" id="ARBA00022519"/>
    </source>
</evidence>
<evidence type="ECO:0000256" key="11">
    <source>
        <dbReference type="ARBA" id="ARBA00022989"/>
    </source>
</evidence>
<dbReference type="Gene3D" id="3.40.50.300">
    <property type="entry name" value="P-loop containing nucleotide triphosphate hydrolases"/>
    <property type="match status" value="1"/>
</dbReference>
<evidence type="ECO:0000256" key="2">
    <source>
        <dbReference type="ARBA" id="ARBA00004429"/>
    </source>
</evidence>
<keyword evidence="8 13" id="KW-0812">Transmembrane</keyword>
<evidence type="ECO:0000256" key="10">
    <source>
        <dbReference type="ARBA" id="ARBA00022840"/>
    </source>
</evidence>
<dbReference type="HOGENOM" id="CLU_023087_2_1_4"/>
<name>A0A0B6S117_BURPL</name>
<feature type="transmembrane region" description="Helical" evidence="13">
    <location>
        <begin position="160"/>
        <end position="180"/>
    </location>
</feature>
<dbReference type="AlphaFoldDB" id="A0A0B6S117"/>
<dbReference type="Proteomes" id="UP000031838">
    <property type="component" value="Chromosome 1"/>
</dbReference>
<keyword evidence="7" id="KW-0997">Cell inner membrane</keyword>
<evidence type="ECO:0000259" key="14">
    <source>
        <dbReference type="PROSITE" id="PS50893"/>
    </source>
</evidence>
<keyword evidence="11 13" id="KW-1133">Transmembrane helix</keyword>